<gene>
    <name evidence="2" type="ORF">J8273_5071</name>
</gene>
<protein>
    <submittedName>
        <fullName evidence="2">Uncharacterized protein</fullName>
    </submittedName>
</protein>
<dbReference type="EMBL" id="JAHDYR010000038">
    <property type="protein sequence ID" value="KAG9392099.1"/>
    <property type="molecule type" value="Genomic_DNA"/>
</dbReference>
<dbReference type="AlphaFoldDB" id="A0A8J6B3C9"/>
<comment type="caution">
    <text evidence="2">The sequence shown here is derived from an EMBL/GenBank/DDBJ whole genome shotgun (WGS) entry which is preliminary data.</text>
</comment>
<accession>A0A8J6B3C9</accession>
<proteinExistence type="predicted"/>
<reference evidence="2" key="1">
    <citation type="submission" date="2021-05" db="EMBL/GenBank/DDBJ databases">
        <title>A free-living protist that lacks canonical eukaryotic 1 DNA replication and segregation systems.</title>
        <authorList>
            <person name="Salas-Leiva D.E."/>
            <person name="Tromer E.C."/>
            <person name="Curtis B.A."/>
            <person name="Jerlstrom-Hultqvist J."/>
            <person name="Kolisko M."/>
            <person name="Yi Z."/>
            <person name="Salas-Leiva J.S."/>
            <person name="Gallot-Lavallee L."/>
            <person name="Kops G.J.P.L."/>
            <person name="Archibald J.M."/>
            <person name="Simpson A.G.B."/>
            <person name="Roger A.J."/>
        </authorList>
    </citation>
    <scope>NUCLEOTIDE SEQUENCE</scope>
    <source>
        <strain evidence="2">BICM</strain>
    </source>
</reference>
<feature type="compositionally biased region" description="Polar residues" evidence="1">
    <location>
        <begin position="183"/>
        <end position="199"/>
    </location>
</feature>
<sequence>MSEIIPTQISVRKACDLYIEKLHTQRVILNPLTNKRGKSKFTSVGQPNPQVSLETFKSRCNFVARTEVDHIDIRSYATRADARLKASPIIPPDVKITDFVELKLLMDGSNAMQDEMSLPDGTKGIRPKSRTFVNGREENTKAPWYVSTTDDRYRIIGETVSDSLPIEPPQARFMWVDSESEPESPTQDVTASLIVPTSP</sequence>
<name>A0A8J6B3C9_9EUKA</name>
<feature type="region of interest" description="Disordered" evidence="1">
    <location>
        <begin position="177"/>
        <end position="199"/>
    </location>
</feature>
<keyword evidence="3" id="KW-1185">Reference proteome</keyword>
<evidence type="ECO:0000313" key="3">
    <source>
        <dbReference type="Proteomes" id="UP000717585"/>
    </source>
</evidence>
<evidence type="ECO:0000313" key="2">
    <source>
        <dbReference type="EMBL" id="KAG9392099.1"/>
    </source>
</evidence>
<organism evidence="2 3">
    <name type="scientific">Carpediemonas membranifera</name>
    <dbReference type="NCBI Taxonomy" id="201153"/>
    <lineage>
        <taxon>Eukaryota</taxon>
        <taxon>Metamonada</taxon>
        <taxon>Carpediemonas-like organisms</taxon>
        <taxon>Carpediemonas</taxon>
    </lineage>
</organism>
<dbReference type="Proteomes" id="UP000717585">
    <property type="component" value="Unassembled WGS sequence"/>
</dbReference>
<evidence type="ECO:0000256" key="1">
    <source>
        <dbReference type="SAM" id="MobiDB-lite"/>
    </source>
</evidence>